<evidence type="ECO:0000256" key="1">
    <source>
        <dbReference type="SAM" id="Phobius"/>
    </source>
</evidence>
<keyword evidence="1" id="KW-0812">Transmembrane</keyword>
<sequence length="68" mass="7532">MADRCVGFLGGSVFAFIMALAFWRRAADDTLAAFRGLRAIAGVEPTRPMKMLSILMHPIHDRIPYGHS</sequence>
<feature type="transmembrane region" description="Helical" evidence="1">
    <location>
        <begin position="6"/>
        <end position="23"/>
    </location>
</feature>
<keyword evidence="1" id="KW-1133">Transmembrane helix</keyword>
<organism evidence="2 3">
    <name type="scientific">Mycena citricolor</name>
    <dbReference type="NCBI Taxonomy" id="2018698"/>
    <lineage>
        <taxon>Eukaryota</taxon>
        <taxon>Fungi</taxon>
        <taxon>Dikarya</taxon>
        <taxon>Basidiomycota</taxon>
        <taxon>Agaricomycotina</taxon>
        <taxon>Agaricomycetes</taxon>
        <taxon>Agaricomycetidae</taxon>
        <taxon>Agaricales</taxon>
        <taxon>Marasmiineae</taxon>
        <taxon>Mycenaceae</taxon>
        <taxon>Mycena</taxon>
    </lineage>
</organism>
<dbReference type="Proteomes" id="UP001295794">
    <property type="component" value="Unassembled WGS sequence"/>
</dbReference>
<accession>A0AAD2JWD5</accession>
<name>A0AAD2JWD5_9AGAR</name>
<proteinExistence type="predicted"/>
<evidence type="ECO:0000313" key="2">
    <source>
        <dbReference type="EMBL" id="CAK5265495.1"/>
    </source>
</evidence>
<protein>
    <submittedName>
        <fullName evidence="2">Uncharacterized protein</fullName>
    </submittedName>
</protein>
<gene>
    <name evidence="2" type="ORF">MYCIT1_LOCUS6521</name>
</gene>
<evidence type="ECO:0000313" key="3">
    <source>
        <dbReference type="Proteomes" id="UP001295794"/>
    </source>
</evidence>
<reference evidence="2" key="1">
    <citation type="submission" date="2023-11" db="EMBL/GenBank/DDBJ databases">
        <authorList>
            <person name="De Vega J J."/>
            <person name="De Vega J J."/>
        </authorList>
    </citation>
    <scope>NUCLEOTIDE SEQUENCE</scope>
</reference>
<dbReference type="EMBL" id="CAVNYO010000092">
    <property type="protein sequence ID" value="CAK5265495.1"/>
    <property type="molecule type" value="Genomic_DNA"/>
</dbReference>
<dbReference type="AlphaFoldDB" id="A0AAD2JWD5"/>
<comment type="caution">
    <text evidence="2">The sequence shown here is derived from an EMBL/GenBank/DDBJ whole genome shotgun (WGS) entry which is preliminary data.</text>
</comment>
<keyword evidence="1" id="KW-0472">Membrane</keyword>
<keyword evidence="3" id="KW-1185">Reference proteome</keyword>